<sequence>MVVKEPSLVKYYVSTGREKVIKCKVALLWEQKKPFSTEIQVVPHASTLRLLACGMGSIHIRLFYPLTLMTNTLYHVFSLDDKVIPHFLPQCRECNACRNPDGNPVFDISNSITGHGVLADGSTRFTCKGEPVYHFLSTSTFIEFTAVDEPSIAKSDDAAPPEKVCLTGCGFSTGYRATIKIGKVTPSSTCVVFGLGGVGLSVIMGCNSAGASRIVGADLNKDKFEKAMAVGATECISPKDFTKPISEVLSEMTGDTTGCSFEVIGHLETMARTLEWVAISFSNA</sequence>
<evidence type="ECO:0000259" key="6">
    <source>
        <dbReference type="Pfam" id="PF00107"/>
    </source>
</evidence>
<keyword evidence="3" id="KW-0862">Zinc</keyword>
<dbReference type="InterPro" id="IPR013149">
    <property type="entry name" value="ADH-like_C"/>
</dbReference>
<proteinExistence type="predicted"/>
<dbReference type="Proteomes" id="UP000429181">
    <property type="component" value="Chromosome 6"/>
</dbReference>
<dbReference type="PANTHER" id="PTHR43880:SF2">
    <property type="entry name" value="ALL-TRANS-RETINOL DEHYDROGENASE [NAD(+)] ADH7"/>
    <property type="match status" value="1"/>
</dbReference>
<dbReference type="Gene3D" id="3.40.50.720">
    <property type="entry name" value="NAD(P)-binding Rossmann-like Domain"/>
    <property type="match status" value="1"/>
</dbReference>
<dbReference type="SUPFAM" id="SSF50129">
    <property type="entry name" value="GroES-like"/>
    <property type="match status" value="1"/>
</dbReference>
<keyword evidence="4" id="KW-0560">Oxidoreductase</keyword>
<evidence type="ECO:0000256" key="4">
    <source>
        <dbReference type="ARBA" id="ARBA00023002"/>
    </source>
</evidence>
<feature type="domain" description="Alcohol dehydrogenase-like C-terminal" evidence="6">
    <location>
        <begin position="197"/>
        <end position="278"/>
    </location>
</feature>
<keyword evidence="5" id="KW-0520">NAD</keyword>
<keyword evidence="2" id="KW-0479">Metal-binding</keyword>
<dbReference type="GO" id="GO:0042572">
    <property type="term" value="P:retinol metabolic process"/>
    <property type="evidence" value="ECO:0007669"/>
    <property type="project" value="TreeGrafter"/>
</dbReference>
<evidence type="ECO:0000313" key="8">
    <source>
        <dbReference type="Proteomes" id="UP000429181"/>
    </source>
</evidence>
<dbReference type="InterPro" id="IPR011032">
    <property type="entry name" value="GroES-like_sf"/>
</dbReference>
<dbReference type="Gene3D" id="3.90.180.10">
    <property type="entry name" value="Medium-chain alcohol dehydrogenases, catalytic domain"/>
    <property type="match status" value="1"/>
</dbReference>
<evidence type="ECO:0000256" key="1">
    <source>
        <dbReference type="ARBA" id="ARBA00001947"/>
    </source>
</evidence>
<organism evidence="7 8">
    <name type="scientific">Bos indicus x Bos taurus</name>
    <name type="common">Hybrid cattle</name>
    <dbReference type="NCBI Taxonomy" id="30522"/>
    <lineage>
        <taxon>Eukaryota</taxon>
        <taxon>Metazoa</taxon>
        <taxon>Chordata</taxon>
        <taxon>Craniata</taxon>
        <taxon>Vertebrata</taxon>
        <taxon>Euteleostomi</taxon>
        <taxon>Mammalia</taxon>
        <taxon>Eutheria</taxon>
        <taxon>Laurasiatheria</taxon>
        <taxon>Artiodactyla</taxon>
        <taxon>Ruminantia</taxon>
        <taxon>Pecora</taxon>
        <taxon>Bovidae</taxon>
        <taxon>Bovinae</taxon>
        <taxon>Bos</taxon>
    </lineage>
</organism>
<dbReference type="Ensembl" id="ENSBIXT00005029386.1">
    <property type="protein sequence ID" value="ENSBIXP00005017495.1"/>
    <property type="gene ID" value="ENSBIXG00005005993.1"/>
</dbReference>
<dbReference type="GO" id="GO:0005829">
    <property type="term" value="C:cytosol"/>
    <property type="evidence" value="ECO:0007669"/>
    <property type="project" value="TreeGrafter"/>
</dbReference>
<dbReference type="FunFam" id="3.40.50.720:FF:000003">
    <property type="entry name" value="S-(hydroxymethyl)glutathione dehydrogenase"/>
    <property type="match status" value="1"/>
</dbReference>
<comment type="cofactor">
    <cofactor evidence="1">
        <name>Zn(2+)</name>
        <dbReference type="ChEBI" id="CHEBI:29105"/>
    </cofactor>
</comment>
<dbReference type="GO" id="GO:0004745">
    <property type="term" value="F:all-trans-retinol dehydrogenase (NAD+) activity"/>
    <property type="evidence" value="ECO:0007669"/>
    <property type="project" value="TreeGrafter"/>
</dbReference>
<accession>A0A4W2GKL0</accession>
<reference evidence="7 8" key="1">
    <citation type="submission" date="2018-11" db="EMBL/GenBank/DDBJ databases">
        <title>Haplotype-resolved cattle genomes.</title>
        <authorList>
            <person name="Low W.Y."/>
            <person name="Tearle R."/>
            <person name="Bickhart D.M."/>
            <person name="Rosen B.D."/>
            <person name="Koren S."/>
            <person name="Rhie A."/>
            <person name="Hiendleder S."/>
            <person name="Phillippy A.M."/>
            <person name="Smith T.P.L."/>
            <person name="Williams J.L."/>
        </authorList>
    </citation>
    <scope>NUCLEOTIDE SEQUENCE [LARGE SCALE GENOMIC DNA]</scope>
</reference>
<dbReference type="GO" id="GO:0008270">
    <property type="term" value="F:zinc ion binding"/>
    <property type="evidence" value="ECO:0007669"/>
    <property type="project" value="TreeGrafter"/>
</dbReference>
<dbReference type="InterPro" id="IPR036291">
    <property type="entry name" value="NAD(P)-bd_dom_sf"/>
</dbReference>
<dbReference type="AlphaFoldDB" id="A0A4W2GKL0"/>
<reference evidence="7" key="2">
    <citation type="submission" date="2025-08" db="UniProtKB">
        <authorList>
            <consortium name="Ensembl"/>
        </authorList>
    </citation>
    <scope>IDENTIFICATION</scope>
</reference>
<evidence type="ECO:0000256" key="5">
    <source>
        <dbReference type="ARBA" id="ARBA00023027"/>
    </source>
</evidence>
<evidence type="ECO:0000256" key="3">
    <source>
        <dbReference type="ARBA" id="ARBA00022833"/>
    </source>
</evidence>
<protein>
    <submittedName>
        <fullName evidence="7">Alcohol dehydrogenase 7 (class IV), mu or sigma polypeptide</fullName>
    </submittedName>
</protein>
<dbReference type="GO" id="GO:0042573">
    <property type="term" value="P:retinoic acid metabolic process"/>
    <property type="evidence" value="ECO:0007669"/>
    <property type="project" value="TreeGrafter"/>
</dbReference>
<dbReference type="Pfam" id="PF00107">
    <property type="entry name" value="ADH_zinc_N"/>
    <property type="match status" value="1"/>
</dbReference>
<gene>
    <name evidence="7" type="primary">ADH7</name>
</gene>
<evidence type="ECO:0000256" key="2">
    <source>
        <dbReference type="ARBA" id="ARBA00022723"/>
    </source>
</evidence>
<name>A0A4W2GKL0_BOBOX</name>
<dbReference type="GeneTree" id="ENSGT00940000162708"/>
<dbReference type="PANTHER" id="PTHR43880">
    <property type="entry name" value="ALCOHOL DEHYDROGENASE"/>
    <property type="match status" value="1"/>
</dbReference>
<dbReference type="SUPFAM" id="SSF51735">
    <property type="entry name" value="NAD(P)-binding Rossmann-fold domains"/>
    <property type="match status" value="1"/>
</dbReference>
<evidence type="ECO:0000313" key="7">
    <source>
        <dbReference type="Ensembl" id="ENSBIXP00005017495.1"/>
    </source>
</evidence>